<reference evidence="2" key="1">
    <citation type="submission" date="2022-07" db="EMBL/GenBank/DDBJ databases">
        <title>Chromosome-level genome of Muraenolepis orangiensis.</title>
        <authorList>
            <person name="Kim J."/>
        </authorList>
    </citation>
    <scope>NUCLEOTIDE SEQUENCE</scope>
    <source>
        <strain evidence="2">KU_S4_2022</strain>
        <tissue evidence="2">Muscle</tissue>
    </source>
</reference>
<keyword evidence="3" id="KW-1185">Reference proteome</keyword>
<comment type="caution">
    <text evidence="2">The sequence shown here is derived from an EMBL/GenBank/DDBJ whole genome shotgun (WGS) entry which is preliminary data.</text>
</comment>
<name>A0A9Q0EQ10_9TELE</name>
<evidence type="ECO:0000313" key="2">
    <source>
        <dbReference type="EMBL" id="KAJ3609781.1"/>
    </source>
</evidence>
<sequence length="88" mass="9371">PSETGFTAGSFKGEVPPLIPPVGRSDFLSHTGHLARSSLRVPRSMLPGQGLDGDTTGVPARRRHRLHVSSGGSAEEDVFLPAASRRRE</sequence>
<proteinExistence type="predicted"/>
<evidence type="ECO:0000313" key="3">
    <source>
        <dbReference type="Proteomes" id="UP001148018"/>
    </source>
</evidence>
<accession>A0A9Q0EQ10</accession>
<gene>
    <name evidence="2" type="ORF">NHX12_024291</name>
</gene>
<evidence type="ECO:0000256" key="1">
    <source>
        <dbReference type="SAM" id="MobiDB-lite"/>
    </source>
</evidence>
<dbReference type="Proteomes" id="UP001148018">
    <property type="component" value="Unassembled WGS sequence"/>
</dbReference>
<dbReference type="AlphaFoldDB" id="A0A9Q0EQ10"/>
<organism evidence="2 3">
    <name type="scientific">Muraenolepis orangiensis</name>
    <name type="common">Patagonian moray cod</name>
    <dbReference type="NCBI Taxonomy" id="630683"/>
    <lineage>
        <taxon>Eukaryota</taxon>
        <taxon>Metazoa</taxon>
        <taxon>Chordata</taxon>
        <taxon>Craniata</taxon>
        <taxon>Vertebrata</taxon>
        <taxon>Euteleostomi</taxon>
        <taxon>Actinopterygii</taxon>
        <taxon>Neopterygii</taxon>
        <taxon>Teleostei</taxon>
        <taxon>Neoteleostei</taxon>
        <taxon>Acanthomorphata</taxon>
        <taxon>Zeiogadaria</taxon>
        <taxon>Gadariae</taxon>
        <taxon>Gadiformes</taxon>
        <taxon>Muraenolepidoidei</taxon>
        <taxon>Muraenolepididae</taxon>
        <taxon>Muraenolepis</taxon>
    </lineage>
</organism>
<dbReference type="EMBL" id="JANIIK010000039">
    <property type="protein sequence ID" value="KAJ3609781.1"/>
    <property type="molecule type" value="Genomic_DNA"/>
</dbReference>
<feature type="non-terminal residue" evidence="2">
    <location>
        <position position="1"/>
    </location>
</feature>
<protein>
    <submittedName>
        <fullName evidence="2">Uncharacterized protein</fullName>
    </submittedName>
</protein>
<feature type="region of interest" description="Disordered" evidence="1">
    <location>
        <begin position="39"/>
        <end position="88"/>
    </location>
</feature>